<evidence type="ECO:0000313" key="8">
    <source>
        <dbReference type="EMBL" id="TPX62600.1"/>
    </source>
</evidence>
<accession>A0A507EHD3</accession>
<evidence type="ECO:0000256" key="1">
    <source>
        <dbReference type="ARBA" id="ARBA00004496"/>
    </source>
</evidence>
<keyword evidence="9" id="KW-1185">Reference proteome</keyword>
<evidence type="ECO:0000256" key="6">
    <source>
        <dbReference type="SAM" id="MobiDB-lite"/>
    </source>
</evidence>
<feature type="compositionally biased region" description="Low complexity" evidence="6">
    <location>
        <begin position="23"/>
        <end position="77"/>
    </location>
</feature>
<dbReference type="GO" id="GO:0005509">
    <property type="term" value="F:calcium ion binding"/>
    <property type="evidence" value="ECO:0007669"/>
    <property type="project" value="InterPro"/>
</dbReference>
<proteinExistence type="predicted"/>
<keyword evidence="4" id="KW-0677">Repeat</keyword>
<dbReference type="Proteomes" id="UP000318582">
    <property type="component" value="Unassembled WGS sequence"/>
</dbReference>
<dbReference type="EMBL" id="QEAQ01000002">
    <property type="protein sequence ID" value="TPX62600.1"/>
    <property type="molecule type" value="Genomic_DNA"/>
</dbReference>
<evidence type="ECO:0000256" key="2">
    <source>
        <dbReference type="ARBA" id="ARBA00022490"/>
    </source>
</evidence>
<feature type="compositionally biased region" description="Polar residues" evidence="6">
    <location>
        <begin position="1"/>
        <end position="22"/>
    </location>
</feature>
<dbReference type="PROSITE" id="PS50222">
    <property type="entry name" value="EF_HAND_2"/>
    <property type="match status" value="1"/>
</dbReference>
<dbReference type="InterPro" id="IPR051426">
    <property type="entry name" value="Peflin/Sorcin_CaBP"/>
</dbReference>
<dbReference type="InterPro" id="IPR011992">
    <property type="entry name" value="EF-hand-dom_pair"/>
</dbReference>
<evidence type="ECO:0000259" key="7">
    <source>
        <dbReference type="PROSITE" id="PS50222"/>
    </source>
</evidence>
<dbReference type="PANTHER" id="PTHR46212:SF3">
    <property type="entry name" value="GH27120P"/>
    <property type="match status" value="1"/>
</dbReference>
<feature type="region of interest" description="Disordered" evidence="6">
    <location>
        <begin position="1"/>
        <end position="88"/>
    </location>
</feature>
<dbReference type="GO" id="GO:0005737">
    <property type="term" value="C:cytoplasm"/>
    <property type="evidence" value="ECO:0007669"/>
    <property type="project" value="UniProtKB-SubCell"/>
</dbReference>
<dbReference type="CDD" id="cd16180">
    <property type="entry name" value="EFh_PEF_Group_I"/>
    <property type="match status" value="1"/>
</dbReference>
<evidence type="ECO:0000256" key="5">
    <source>
        <dbReference type="ARBA" id="ARBA00022837"/>
    </source>
</evidence>
<dbReference type="Pfam" id="PF13499">
    <property type="entry name" value="EF-hand_7"/>
    <property type="match status" value="2"/>
</dbReference>
<dbReference type="SMART" id="SM00054">
    <property type="entry name" value="EFh"/>
    <property type="match status" value="3"/>
</dbReference>
<sequence>MSYPYQQQQQHGAPSYGQQNAYGGNTQQGHQNQHGQQAPYGQQQQASGQQQQGYGQQQGYSGQQQQGYGQAAYGAPQKSFGGMGGPQMPPGADQQLWTWYVAVDADRSGAINPVELQQALINGDWSPFSLETVQLMMTLFDRDASGTIGFDEFTSLWRYIEDWKRIFQQFDADRSGRIDKVELKQALQAFGYNVSERIVDLLIRKFARKGATEITFDAFISCCVTIKSLSEAFQRCDRDRDGYVNMSHEMFLEVVISTRQ</sequence>
<name>A0A507EHD3_9FUNG</name>
<dbReference type="GO" id="GO:0048306">
    <property type="term" value="F:calcium-dependent protein binding"/>
    <property type="evidence" value="ECO:0007669"/>
    <property type="project" value="UniProtKB-ARBA"/>
</dbReference>
<dbReference type="PROSITE" id="PS00018">
    <property type="entry name" value="EF_HAND_1"/>
    <property type="match status" value="2"/>
</dbReference>
<keyword evidence="3" id="KW-0479">Metal-binding</keyword>
<evidence type="ECO:0000313" key="9">
    <source>
        <dbReference type="Proteomes" id="UP000318582"/>
    </source>
</evidence>
<protein>
    <recommendedName>
        <fullName evidence="7">EF-hand domain-containing protein</fullName>
    </recommendedName>
</protein>
<evidence type="ECO:0000256" key="4">
    <source>
        <dbReference type="ARBA" id="ARBA00022737"/>
    </source>
</evidence>
<keyword evidence="2" id="KW-0963">Cytoplasm</keyword>
<keyword evidence="5" id="KW-0106">Calcium</keyword>
<evidence type="ECO:0000256" key="3">
    <source>
        <dbReference type="ARBA" id="ARBA00022723"/>
    </source>
</evidence>
<dbReference type="SUPFAM" id="SSF47473">
    <property type="entry name" value="EF-hand"/>
    <property type="match status" value="1"/>
</dbReference>
<dbReference type="Gene3D" id="1.10.238.10">
    <property type="entry name" value="EF-hand"/>
    <property type="match status" value="1"/>
</dbReference>
<dbReference type="PANTHER" id="PTHR46212">
    <property type="entry name" value="PEFLIN"/>
    <property type="match status" value="1"/>
</dbReference>
<organism evidence="8 9">
    <name type="scientific">Powellomyces hirtus</name>
    <dbReference type="NCBI Taxonomy" id="109895"/>
    <lineage>
        <taxon>Eukaryota</taxon>
        <taxon>Fungi</taxon>
        <taxon>Fungi incertae sedis</taxon>
        <taxon>Chytridiomycota</taxon>
        <taxon>Chytridiomycota incertae sedis</taxon>
        <taxon>Chytridiomycetes</taxon>
        <taxon>Spizellomycetales</taxon>
        <taxon>Powellomycetaceae</taxon>
        <taxon>Powellomyces</taxon>
    </lineage>
</organism>
<gene>
    <name evidence="8" type="ORF">PhCBS80983_g00401</name>
</gene>
<dbReference type="InterPro" id="IPR018247">
    <property type="entry name" value="EF_Hand_1_Ca_BS"/>
</dbReference>
<dbReference type="AlphaFoldDB" id="A0A507EHD3"/>
<comment type="caution">
    <text evidence="8">The sequence shown here is derived from an EMBL/GenBank/DDBJ whole genome shotgun (WGS) entry which is preliminary data.</text>
</comment>
<reference evidence="8 9" key="1">
    <citation type="journal article" date="2019" name="Sci. Rep.">
        <title>Comparative genomics of chytrid fungi reveal insights into the obligate biotrophic and pathogenic lifestyle of Synchytrium endobioticum.</title>
        <authorList>
            <person name="van de Vossenberg B.T.L.H."/>
            <person name="Warris S."/>
            <person name="Nguyen H.D.T."/>
            <person name="van Gent-Pelzer M.P.E."/>
            <person name="Joly D.L."/>
            <person name="van de Geest H.C."/>
            <person name="Bonants P.J.M."/>
            <person name="Smith D.S."/>
            <person name="Levesque C.A."/>
            <person name="van der Lee T.A.J."/>
        </authorList>
    </citation>
    <scope>NUCLEOTIDE SEQUENCE [LARGE SCALE GENOMIC DNA]</scope>
    <source>
        <strain evidence="8 9">CBS 809.83</strain>
    </source>
</reference>
<comment type="subcellular location">
    <subcellularLocation>
        <location evidence="1">Cytoplasm</location>
    </subcellularLocation>
</comment>
<feature type="domain" description="EF-hand" evidence="7">
    <location>
        <begin position="158"/>
        <end position="193"/>
    </location>
</feature>
<dbReference type="STRING" id="109895.A0A507EHD3"/>
<dbReference type="InterPro" id="IPR002048">
    <property type="entry name" value="EF_hand_dom"/>
</dbReference>